<keyword evidence="6" id="KW-1185">Reference proteome</keyword>
<gene>
    <name evidence="5" type="ORF">ZC01_065</name>
</gene>
<dbReference type="Proteomes" id="UP000223599">
    <property type="component" value="Segment"/>
</dbReference>
<organism evidence="5 6">
    <name type="scientific">Pseudomonas phage ZC01</name>
    <dbReference type="NCBI Taxonomy" id="1622114"/>
    <lineage>
        <taxon>Viruses</taxon>
        <taxon>Duplodnaviria</taxon>
        <taxon>Heunggongvirae</taxon>
        <taxon>Uroviricota</taxon>
        <taxon>Caudoviricetes</taxon>
        <taxon>Mesyanzhinovviridae</taxon>
        <taxon>Bradleyvirinae</taxon>
        <taxon>Abidjanvirus</taxon>
        <taxon>Abidjanvirus ZC01</taxon>
    </lineage>
</organism>
<keyword evidence="1" id="KW-1188">Viral release from host cell</keyword>
<feature type="compositionally biased region" description="Low complexity" evidence="3">
    <location>
        <begin position="440"/>
        <end position="453"/>
    </location>
</feature>
<feature type="domain" description="Tape measure protein N-terminal" evidence="4">
    <location>
        <begin position="63"/>
        <end position="229"/>
    </location>
</feature>
<dbReference type="GO" id="GO:0098003">
    <property type="term" value="P:viral tail assembly"/>
    <property type="evidence" value="ECO:0007669"/>
    <property type="project" value="UniProtKB-KW"/>
</dbReference>
<sequence>MTDIARLQLRIESVEAELAARRLKDLDGAAGKAEGASSRLMGTFTKLIAPLTAAVSAMGALNKLVSVQREFDVLNAGLLTATGSAENAAIAFEALQDFAKNTPYGLAQATEGFTKLVNLGLEPSERALMSYGNTAAAMGKDMSQMIEAVADATTGEFERLKEFGIKASSEGDRVKFTFRGVTTEIGKNAAEIEQYLMALGENEFAGAMENRMNSLDGAIAGLGDSWDALWLTISQQGIGDLITDAVNMASAALEELTAMIASGEMEGYLDAIAAAFGGWGRDIEATLEILTKLWQDATEEWGDEGESVVKFLIDAFAQFPQNVRAFIQIAVVEVMNFFDRLVARATYAREAIAAIFNDDTIEAAGQRYANRMAQLYELRQESLADIMRERDADIQASKDKAEAARKLREEYDKAAEARRGTGDRLAQFRVNPGAKGDDGGSSSASRKAAEAAAKAQQREFENLVASLRTEEEAVEESYRKRKEIIERNTADGSTLRADLMARLDKDHADQLARLQEQQNKEVESLRSQLMTEEEAIQESYNRRMQIIAESKSLDASSRAEMEQRVAEEREKALAGLEQQRQRERDSLYNGLLTEEEMLVQSYERKRQQILEAEEVTELERQDLLRRLKQQFDDEMQQAEMARTQAMLASGEQLFGGLAGLAKSYAGEQSNAYRALFAVSKAFSVAQAALSISTGLAKAQELGFPANLAEMARVAATGASILGQINGANFAGAYDQGGQIPAGKIGLVGEYGPELIRGPATVTGRVATDRKLRENSGQDSGPAPAPVVNVRNINVLDPAVVGDYLGTDEGEQLIMNVVQRNQRALGY</sequence>
<evidence type="ECO:0000313" key="5">
    <source>
        <dbReference type="EMBL" id="AMD43323.1"/>
    </source>
</evidence>
<evidence type="ECO:0000259" key="4">
    <source>
        <dbReference type="Pfam" id="PF20155"/>
    </source>
</evidence>
<name>A0A1L2C8T9_9CAUD</name>
<feature type="region of interest" description="Disordered" evidence="3">
    <location>
        <begin position="414"/>
        <end position="453"/>
    </location>
</feature>
<evidence type="ECO:0000256" key="1">
    <source>
        <dbReference type="ARBA" id="ARBA00022465"/>
    </source>
</evidence>
<feature type="coiled-coil region" evidence="2">
    <location>
        <begin position="500"/>
        <end position="644"/>
    </location>
</feature>
<proteinExistence type="predicted"/>
<keyword evidence="1" id="KW-1245">Viral tail assembly</keyword>
<reference evidence="5 6" key="1">
    <citation type="journal article" date="2017" name="BMC Genomics">
        <title>Three novel Pseudomonas phages isolated from composting provide insights into the evolution and diversity of tailed phages.</title>
        <authorList>
            <person name="Amgarten D."/>
            <person name="Martins L.F."/>
            <person name="Lombardi K.C."/>
            <person name="Antunes L.P."/>
            <person name="de Souza A.P.S."/>
            <person name="Nicastro G.G."/>
            <person name="Kitajima E.W."/>
            <person name="Quaggio R.B."/>
            <person name="Upton C."/>
            <person name="Setubal J.C."/>
            <person name="da Silva A.M."/>
        </authorList>
    </citation>
    <scope>NUCLEOTIDE SEQUENCE [LARGE SCALE GENOMIC DNA]</scope>
</reference>
<evidence type="ECO:0000256" key="2">
    <source>
        <dbReference type="SAM" id="Coils"/>
    </source>
</evidence>
<dbReference type="Pfam" id="PF20155">
    <property type="entry name" value="TMP_3"/>
    <property type="match status" value="1"/>
</dbReference>
<evidence type="ECO:0000256" key="3">
    <source>
        <dbReference type="SAM" id="MobiDB-lite"/>
    </source>
</evidence>
<dbReference type="InterPro" id="IPR013491">
    <property type="entry name" value="Tape_meas_N"/>
</dbReference>
<accession>A0A1L2C8T9</accession>
<protein>
    <submittedName>
        <fullName evidence="5">Structural protein 1</fullName>
    </submittedName>
</protein>
<dbReference type="EMBL" id="KU356689">
    <property type="protein sequence ID" value="AMD43323.1"/>
    <property type="molecule type" value="Genomic_DNA"/>
</dbReference>
<evidence type="ECO:0000313" key="6">
    <source>
        <dbReference type="Proteomes" id="UP000223599"/>
    </source>
</evidence>
<keyword evidence="2" id="KW-0175">Coiled coil</keyword>